<dbReference type="KEGG" id="vg:40100404"/>
<accession>A0A068YKL9</accession>
<feature type="coiled-coil region" evidence="1">
    <location>
        <begin position="53"/>
        <end position="80"/>
    </location>
</feature>
<reference evidence="2 3" key="1">
    <citation type="submission" date="2014-05" db="EMBL/GenBank/DDBJ databases">
        <authorList>
            <person name="Garcia E."/>
        </authorList>
    </citation>
    <scope>NUCLEOTIDE SEQUENCE [LARGE SCALE GENOMIC DNA]</scope>
</reference>
<dbReference type="EMBL" id="LK392619">
    <property type="protein sequence ID" value="CDS43817.1"/>
    <property type="molecule type" value="Genomic_DNA"/>
</dbReference>
<reference evidence="2 3" key="2">
    <citation type="submission" date="2014-06" db="EMBL/GenBank/DDBJ databases">
        <title>Estudios estructurales y funcionales de la lisozima Cpl-7, del bacteriofago Cp-7 de neumococo.</title>
        <authorList>
            <person name="Diez-Martinez R."/>
        </authorList>
    </citation>
    <scope>NUCLEOTIDE SEQUENCE [LARGE SCALE GENOMIC DNA]</scope>
</reference>
<dbReference type="OrthoDB" id="31233at10239"/>
<feature type="coiled-coil region" evidence="1">
    <location>
        <begin position="119"/>
        <end position="204"/>
    </location>
</feature>
<dbReference type="GeneID" id="40100404"/>
<dbReference type="RefSeq" id="YP_009623598.1">
    <property type="nucleotide sequence ID" value="NC_042114.1"/>
</dbReference>
<organism evidence="2 3">
    <name type="scientific">Streptococcus phage Cp-7</name>
    <name type="common">Bacteriophage Cp-7</name>
    <dbReference type="NCBI Taxonomy" id="10748"/>
    <lineage>
        <taxon>Viruses</taxon>
        <taxon>Duplodnaviria</taxon>
        <taxon>Heunggongvirae</taxon>
        <taxon>Uroviricota</taxon>
        <taxon>Caudoviricetes</taxon>
        <taxon>Madridviridae</taxon>
        <taxon>Cepunavirus</taxon>
        <taxon>Cepunavirus Cp7</taxon>
    </lineage>
</organism>
<proteinExistence type="predicted"/>
<keyword evidence="1" id="KW-0175">Coiled coil</keyword>
<evidence type="ECO:0000313" key="2">
    <source>
        <dbReference type="EMBL" id="CDS43817.1"/>
    </source>
</evidence>
<dbReference type="Gene3D" id="1.10.287.1490">
    <property type="match status" value="1"/>
</dbReference>
<name>A0A068YKL9_BPCP7</name>
<protein>
    <submittedName>
        <fullName evidence="2">Appendage</fullName>
    </submittedName>
</protein>
<organismHost>
    <name type="scientific">Streptococcus pneumoniae</name>
    <dbReference type="NCBI Taxonomy" id="1313"/>
</organismHost>
<sequence length="258" mass="29408">MNPEEFKDEFFRAYRGRYSSYWVERWGLIPSIPTSFDNANSIYELLAWLQRAFKQLLDDFVALESELEDYKNALTELLEQLIPLLIRRYMESKEADKWFNDKADIYYNKIIKPYIDAEIAKVNKKIANLEKKVDDEVKRLDGRIDALNDKLEKEIKKLDDRITKEVETLNNRITAENNALKERIEALENANAGLQNALRKIIENLEGSGAWSGGLTGSFNQGRNIATGNINLFGGTPDGSSFIRTNSGSTENDLAGGI</sequence>
<dbReference type="SUPFAM" id="SSF58113">
    <property type="entry name" value="Apolipoprotein A-I"/>
    <property type="match status" value="1"/>
</dbReference>
<evidence type="ECO:0000313" key="3">
    <source>
        <dbReference type="Proteomes" id="UP000027387"/>
    </source>
</evidence>
<dbReference type="Proteomes" id="UP000027387">
    <property type="component" value="Segment"/>
</dbReference>
<evidence type="ECO:0000256" key="1">
    <source>
        <dbReference type="SAM" id="Coils"/>
    </source>
</evidence>
<keyword evidence="3" id="KW-1185">Reference proteome</keyword>